<dbReference type="Proteomes" id="UP000828941">
    <property type="component" value="Chromosome 5"/>
</dbReference>
<organism evidence="1 2">
    <name type="scientific">Bauhinia variegata</name>
    <name type="common">Purple orchid tree</name>
    <name type="synonym">Phanera variegata</name>
    <dbReference type="NCBI Taxonomy" id="167791"/>
    <lineage>
        <taxon>Eukaryota</taxon>
        <taxon>Viridiplantae</taxon>
        <taxon>Streptophyta</taxon>
        <taxon>Embryophyta</taxon>
        <taxon>Tracheophyta</taxon>
        <taxon>Spermatophyta</taxon>
        <taxon>Magnoliopsida</taxon>
        <taxon>eudicotyledons</taxon>
        <taxon>Gunneridae</taxon>
        <taxon>Pentapetalae</taxon>
        <taxon>rosids</taxon>
        <taxon>fabids</taxon>
        <taxon>Fabales</taxon>
        <taxon>Fabaceae</taxon>
        <taxon>Cercidoideae</taxon>
        <taxon>Cercideae</taxon>
        <taxon>Bauhiniinae</taxon>
        <taxon>Bauhinia</taxon>
    </lineage>
</organism>
<proteinExistence type="predicted"/>
<evidence type="ECO:0000313" key="2">
    <source>
        <dbReference type="Proteomes" id="UP000828941"/>
    </source>
</evidence>
<comment type="caution">
    <text evidence="1">The sequence shown here is derived from an EMBL/GenBank/DDBJ whole genome shotgun (WGS) entry which is preliminary data.</text>
</comment>
<evidence type="ECO:0000313" key="1">
    <source>
        <dbReference type="EMBL" id="KAI4343593.1"/>
    </source>
</evidence>
<sequence length="217" mass="24557">MKSISIEEREGRLEQLYNDLEQRWDAYKQSYSKTSRSHRYSHSEVHSNTIEAIHLRSSRLLMDKLQQLLRTTNDLAVQEIIQERKEAIERGTLKGRRLFHSTNPESELSFLSNVMGQDCEVSSLYFCSSDDDEHYGNNYLSSSSSTPCLSHDFAGKQLTMAADKRVHNDYVIRPGIENGSRCIVFLSAGIAIALLIFAVCMKSAKSLGGYEVIPVPT</sequence>
<reference evidence="1 2" key="1">
    <citation type="journal article" date="2022" name="DNA Res.">
        <title>Chromosomal-level genome assembly of the orchid tree Bauhinia variegata (Leguminosae; Cercidoideae) supports the allotetraploid origin hypothesis of Bauhinia.</title>
        <authorList>
            <person name="Zhong Y."/>
            <person name="Chen Y."/>
            <person name="Zheng D."/>
            <person name="Pang J."/>
            <person name="Liu Y."/>
            <person name="Luo S."/>
            <person name="Meng S."/>
            <person name="Qian L."/>
            <person name="Wei D."/>
            <person name="Dai S."/>
            <person name="Zhou R."/>
        </authorList>
    </citation>
    <scope>NUCLEOTIDE SEQUENCE [LARGE SCALE GENOMIC DNA]</scope>
    <source>
        <strain evidence="1">BV-YZ2020</strain>
    </source>
</reference>
<protein>
    <submittedName>
        <fullName evidence="1">Uncharacterized protein</fullName>
    </submittedName>
</protein>
<name>A0ACB9P526_BAUVA</name>
<accession>A0ACB9P526</accession>
<keyword evidence="2" id="KW-1185">Reference proteome</keyword>
<dbReference type="EMBL" id="CM039430">
    <property type="protein sequence ID" value="KAI4343593.1"/>
    <property type="molecule type" value="Genomic_DNA"/>
</dbReference>
<gene>
    <name evidence="1" type="ORF">L6164_010927</name>
</gene>